<evidence type="ECO:0000313" key="2">
    <source>
        <dbReference type="Proteomes" id="UP000807504"/>
    </source>
</evidence>
<reference evidence="1" key="2">
    <citation type="submission" date="2020-06" db="EMBL/GenBank/DDBJ databases">
        <authorList>
            <person name="Sheffer M."/>
        </authorList>
    </citation>
    <scope>NUCLEOTIDE SEQUENCE</scope>
</reference>
<organism evidence="1 2">
    <name type="scientific">Argiope bruennichi</name>
    <name type="common">Wasp spider</name>
    <name type="synonym">Aranea bruennichi</name>
    <dbReference type="NCBI Taxonomy" id="94029"/>
    <lineage>
        <taxon>Eukaryota</taxon>
        <taxon>Metazoa</taxon>
        <taxon>Ecdysozoa</taxon>
        <taxon>Arthropoda</taxon>
        <taxon>Chelicerata</taxon>
        <taxon>Arachnida</taxon>
        <taxon>Araneae</taxon>
        <taxon>Araneomorphae</taxon>
        <taxon>Entelegynae</taxon>
        <taxon>Araneoidea</taxon>
        <taxon>Araneidae</taxon>
        <taxon>Argiope</taxon>
    </lineage>
</organism>
<dbReference type="Proteomes" id="UP000807504">
    <property type="component" value="Unassembled WGS sequence"/>
</dbReference>
<comment type="caution">
    <text evidence="1">The sequence shown here is derived from an EMBL/GenBank/DDBJ whole genome shotgun (WGS) entry which is preliminary data.</text>
</comment>
<accession>A0A8T0F5Y7</accession>
<dbReference type="EMBL" id="JABXBU010000030">
    <property type="protein sequence ID" value="KAF8785728.1"/>
    <property type="molecule type" value="Genomic_DNA"/>
</dbReference>
<keyword evidence="2" id="KW-1185">Reference proteome</keyword>
<evidence type="ECO:0000313" key="1">
    <source>
        <dbReference type="EMBL" id="KAF8785728.1"/>
    </source>
</evidence>
<reference evidence="1" key="1">
    <citation type="journal article" date="2020" name="bioRxiv">
        <title>Chromosome-level reference genome of the European wasp spider Argiope bruennichi: a resource for studies on range expansion and evolutionary adaptation.</title>
        <authorList>
            <person name="Sheffer M.M."/>
            <person name="Hoppe A."/>
            <person name="Krehenwinkel H."/>
            <person name="Uhl G."/>
            <person name="Kuss A.W."/>
            <person name="Jensen L."/>
            <person name="Jensen C."/>
            <person name="Gillespie R.G."/>
            <person name="Hoff K.J."/>
            <person name="Prost S."/>
        </authorList>
    </citation>
    <scope>NUCLEOTIDE SEQUENCE</scope>
</reference>
<sequence length="282" mass="33227">MFRHFLDIAQMVKKLWIFALLFYCLCIKDFIDIYIYSILKITERTLWMLQAVGLFRKINDSKFSRLNKIAQTDIIRKRDAQSSPFECHRYKKLYTSLQTSPPCKLKLSLSPPKIQTENDEIKTAEISHKLPEKQLENSPAILELEAEIPKTEAFPSAIYSQTPLCNINLSLTPTVKSKETDNLSPEERNFLKRKWQSWKLRQYIRKMKTRPIFLKYEENSEEVFTCPENTTFSEWSPDDQKKRLCEEPGTPNRHGCCPSLVTKLKSKLHRESDGPSIYYKRF</sequence>
<protein>
    <submittedName>
        <fullName evidence="1">Uncharacterized protein</fullName>
    </submittedName>
</protein>
<proteinExistence type="predicted"/>
<dbReference type="AlphaFoldDB" id="A0A8T0F5Y7"/>
<gene>
    <name evidence="1" type="ORF">HNY73_011239</name>
</gene>
<name>A0A8T0F5Y7_ARGBR</name>